<evidence type="ECO:0000313" key="6">
    <source>
        <dbReference type="EMBL" id="KTC74376.1"/>
    </source>
</evidence>
<name>A0A378I998_9GAMM</name>
<dbReference type="AlphaFoldDB" id="A0A378I998"/>
<evidence type="ECO:0000256" key="5">
    <source>
        <dbReference type="ARBA" id="ARBA00031841"/>
    </source>
</evidence>
<dbReference type="Proteomes" id="UP000255066">
    <property type="component" value="Unassembled WGS sequence"/>
</dbReference>
<dbReference type="EMBL" id="UGNW01000001">
    <property type="protein sequence ID" value="STX31709.1"/>
    <property type="molecule type" value="Genomic_DNA"/>
</dbReference>
<keyword evidence="8" id="KW-1185">Reference proteome</keyword>
<dbReference type="GO" id="GO:0042254">
    <property type="term" value="P:ribosome biogenesis"/>
    <property type="evidence" value="ECO:0007669"/>
    <property type="project" value="UniProtKB-KW"/>
</dbReference>
<evidence type="ECO:0000313" key="7">
    <source>
        <dbReference type="EMBL" id="STX31709.1"/>
    </source>
</evidence>
<dbReference type="Pfam" id="PF02620">
    <property type="entry name" value="YceD"/>
    <property type="match status" value="1"/>
</dbReference>
<comment type="similarity">
    <text evidence="2">Belongs to the DUF177 domain family.</text>
</comment>
<accession>A0A378I998</accession>
<proteinExistence type="inferred from homology"/>
<dbReference type="STRING" id="28083.Lbir_0841"/>
<dbReference type="GO" id="GO:0005829">
    <property type="term" value="C:cytosol"/>
    <property type="evidence" value="ECO:0007669"/>
    <property type="project" value="TreeGrafter"/>
</dbReference>
<dbReference type="Proteomes" id="UP000054735">
    <property type="component" value="Unassembled WGS sequence"/>
</dbReference>
<reference evidence="6 8" key="1">
    <citation type="submission" date="2015-11" db="EMBL/GenBank/DDBJ databases">
        <title>Genomic analysis of 38 Legionella species identifies large and diverse effector repertoires.</title>
        <authorList>
            <person name="Burstein D."/>
            <person name="Amaro F."/>
            <person name="Zusman T."/>
            <person name="Lifshitz Z."/>
            <person name="Cohen O."/>
            <person name="Gilbert J.A."/>
            <person name="Pupko T."/>
            <person name="Shuman H.A."/>
            <person name="Segal G."/>
        </authorList>
    </citation>
    <scope>NUCLEOTIDE SEQUENCE [LARGE SCALE GENOMIC DNA]</scope>
    <source>
        <strain evidence="6 8">CDC#1407-AL-14</strain>
    </source>
</reference>
<evidence type="ECO:0000256" key="4">
    <source>
        <dbReference type="ARBA" id="ARBA00022517"/>
    </source>
</evidence>
<reference evidence="7 9" key="2">
    <citation type="submission" date="2018-06" db="EMBL/GenBank/DDBJ databases">
        <authorList>
            <consortium name="Pathogen Informatics"/>
            <person name="Doyle S."/>
        </authorList>
    </citation>
    <scope>NUCLEOTIDE SEQUENCE [LARGE SCALE GENOMIC DNA]</scope>
    <source>
        <strain evidence="7 9">NCTC12437</strain>
    </source>
</reference>
<evidence type="ECO:0000256" key="1">
    <source>
        <dbReference type="ARBA" id="ARBA00002868"/>
    </source>
</evidence>
<organism evidence="7 9">
    <name type="scientific">Legionella birminghamensis</name>
    <dbReference type="NCBI Taxonomy" id="28083"/>
    <lineage>
        <taxon>Bacteria</taxon>
        <taxon>Pseudomonadati</taxon>
        <taxon>Pseudomonadota</taxon>
        <taxon>Gammaproteobacteria</taxon>
        <taxon>Legionellales</taxon>
        <taxon>Legionellaceae</taxon>
        <taxon>Legionella</taxon>
    </lineage>
</organism>
<evidence type="ECO:0000313" key="8">
    <source>
        <dbReference type="Proteomes" id="UP000054735"/>
    </source>
</evidence>
<evidence type="ECO:0000256" key="3">
    <source>
        <dbReference type="ARBA" id="ARBA00015716"/>
    </source>
</evidence>
<dbReference type="InterPro" id="IPR039255">
    <property type="entry name" value="YceD_bac"/>
</dbReference>
<dbReference type="InterPro" id="IPR003772">
    <property type="entry name" value="YceD"/>
</dbReference>
<gene>
    <name evidence="6" type="ORF">Lbir_0841</name>
    <name evidence="7" type="ORF">NCTC12437_01483</name>
</gene>
<protein>
    <recommendedName>
        <fullName evidence="3">Large ribosomal RNA subunit accumulation protein YceD</fullName>
    </recommendedName>
    <alternativeName>
        <fullName evidence="5">23S rRNA accumulation protein YceD</fullName>
    </alternativeName>
</protein>
<evidence type="ECO:0000256" key="2">
    <source>
        <dbReference type="ARBA" id="ARBA00010740"/>
    </source>
</evidence>
<evidence type="ECO:0000313" key="9">
    <source>
        <dbReference type="Proteomes" id="UP000255066"/>
    </source>
</evidence>
<dbReference type="PANTHER" id="PTHR38099">
    <property type="entry name" value="LARGE RIBOSOMAL RNA SUBUNIT ACCUMULATION PROTEIN YCED"/>
    <property type="match status" value="1"/>
</dbReference>
<dbReference type="OrthoDB" id="9786771at2"/>
<dbReference type="PANTHER" id="PTHR38099:SF1">
    <property type="entry name" value="LARGE RIBOSOMAL RNA SUBUNIT ACCUMULATION PROTEIN YCED"/>
    <property type="match status" value="1"/>
</dbReference>
<dbReference type="EMBL" id="LNXT01000010">
    <property type="protein sequence ID" value="KTC74376.1"/>
    <property type="molecule type" value="Genomic_DNA"/>
</dbReference>
<sequence>MNSRIPRNNRHTLIAYNPSWNCISMLINLKKHPEYKEYQKASIELTERLPPHIQPPCHLTCQFKIGFCQYYYLLSMTVSGNIQVICQRCLNEFSHEYVNSTELALCASEAIAEKLMADFESVVYEKEEIDLRELVTDELYLYSPTTHEDIHECNSDIKQYLEISE</sequence>
<comment type="function">
    <text evidence="1">Plays a role in synthesis, processing and/or stability of 23S rRNA.</text>
</comment>
<keyword evidence="4" id="KW-0690">Ribosome biogenesis</keyword>